<evidence type="ECO:0000313" key="2">
    <source>
        <dbReference type="Proteomes" id="UP000605846"/>
    </source>
</evidence>
<accession>A0A8H7BJ64</accession>
<reference evidence="1" key="1">
    <citation type="submission" date="2020-01" db="EMBL/GenBank/DDBJ databases">
        <title>Genome Sequencing of Three Apophysomyces-Like Fungal Strains Confirms a Novel Fungal Genus in the Mucoromycota with divergent Burkholderia-like Endosymbiotic Bacteria.</title>
        <authorList>
            <person name="Stajich J.E."/>
            <person name="Macias A.M."/>
            <person name="Carter-House D."/>
            <person name="Lovett B."/>
            <person name="Kasson L.R."/>
            <person name="Berry K."/>
            <person name="Grigoriev I."/>
            <person name="Chang Y."/>
            <person name="Spatafora J."/>
            <person name="Kasson M.T."/>
        </authorList>
    </citation>
    <scope>NUCLEOTIDE SEQUENCE</scope>
    <source>
        <strain evidence="1">NRRL A-21654</strain>
    </source>
</reference>
<gene>
    <name evidence="1" type="ORF">EC973_003711</name>
</gene>
<dbReference type="AlphaFoldDB" id="A0A8H7BJ64"/>
<dbReference type="OrthoDB" id="2290051at2759"/>
<evidence type="ECO:0000313" key="1">
    <source>
        <dbReference type="EMBL" id="KAF7722096.1"/>
    </source>
</evidence>
<dbReference type="Proteomes" id="UP000605846">
    <property type="component" value="Unassembled WGS sequence"/>
</dbReference>
<dbReference type="EMBL" id="JABAYA010000214">
    <property type="protein sequence ID" value="KAF7722096.1"/>
    <property type="molecule type" value="Genomic_DNA"/>
</dbReference>
<protein>
    <submittedName>
        <fullName evidence="1">Uncharacterized protein</fullName>
    </submittedName>
</protein>
<keyword evidence="2" id="KW-1185">Reference proteome</keyword>
<comment type="caution">
    <text evidence="1">The sequence shown here is derived from an EMBL/GenBank/DDBJ whole genome shotgun (WGS) entry which is preliminary data.</text>
</comment>
<name>A0A8H7BJ64_9FUNG</name>
<organism evidence="1 2">
    <name type="scientific">Apophysomyces ossiformis</name>
    <dbReference type="NCBI Taxonomy" id="679940"/>
    <lineage>
        <taxon>Eukaryota</taxon>
        <taxon>Fungi</taxon>
        <taxon>Fungi incertae sedis</taxon>
        <taxon>Mucoromycota</taxon>
        <taxon>Mucoromycotina</taxon>
        <taxon>Mucoromycetes</taxon>
        <taxon>Mucorales</taxon>
        <taxon>Mucorineae</taxon>
        <taxon>Mucoraceae</taxon>
        <taxon>Apophysomyces</taxon>
    </lineage>
</organism>
<proteinExistence type="predicted"/>
<sequence length="497" mass="56944">MDVDHNPLKSYIVPGHIKLCSTYFKSCPASEWSFKSYKSANDNGMNREKHLRSRYNDDLERLSLHPEVPPYVQIHAIYLKNLDWEENRDKSLEIRQIQNFNNAIVKGKARINISNSVDKRKYEEEGDRSEKQPVKRASIYRRRNEGEASSTANGANNIFDTVVLEAPDALNCKWKLGDLDIVSLFHKYQSRNLLEAKRSSLYLESDSQKILSLSYVFLLKPKQNDPVCVEVFGGSKSLEEIHDQFLANYLNPNIELDFGIFQQVLAVTMVLWFKFNIRVEIMVKLYRTPLLEDIGETELTASILDPVLATMFHDPDNDRVFRWWNLNTTERALTLDSSRPDCYLVSIQESMSSCSLGFGEVKPSAHEKNSALLAADLIRTAMFCKNAIDVHQMDAVLGFQAKGPKVTFYLCVLKDGGIYQFGELLCVDLPTSLQSLPALVLELKCLMRVMHAFDKHCRKSANPERIMHDRRPSIDCAILKAIIKQSKDRARQSYVQF</sequence>